<sequence>MTRPQPIVNDVETEEPVVEVAEETMPETNDVVTMHPRADRSHHLRIVEALLFAASEPLSTEQLTAALPEGADLPALLEDLQANYANRGVNLVHVAGRWALRTASDLSFLLRREAVEQKRLSKAALETLAIIAYHQPVTRAEIEEIRGVAISKGTLDTLLEIGWTRMRGRRRTPGRPVTYGTTAAFLGHFGLNEIADLPGLQELRGAGLLDTTMPPGFDMPVPKMSDELAPDEDPLDGTEESPLEMHLPEEDEVLAEEGEPSLPEPLEAELEESEQGDEAGDDEPKPEEPNS</sequence>
<accession>A0ACC5R2F1</accession>
<name>A0ACC5R2F1_9HYPH</name>
<comment type="caution">
    <text evidence="1">The sequence shown here is derived from an EMBL/GenBank/DDBJ whole genome shotgun (WGS) entry which is preliminary data.</text>
</comment>
<keyword evidence="2" id="KW-1185">Reference proteome</keyword>
<dbReference type="EMBL" id="JAENHL010000006">
    <property type="protein sequence ID" value="MBK1866646.1"/>
    <property type="molecule type" value="Genomic_DNA"/>
</dbReference>
<gene>
    <name evidence="1" type="primary">scpB</name>
    <name evidence="1" type="ORF">JHL16_09800</name>
</gene>
<dbReference type="Proteomes" id="UP000616151">
    <property type="component" value="Unassembled WGS sequence"/>
</dbReference>
<reference evidence="1" key="1">
    <citation type="submission" date="2021-01" db="EMBL/GenBank/DDBJ databases">
        <authorList>
            <person name="Sun Q."/>
        </authorList>
    </citation>
    <scope>NUCLEOTIDE SEQUENCE</scope>
    <source>
        <strain evidence="1">YIM B02566</strain>
    </source>
</reference>
<protein>
    <submittedName>
        <fullName evidence="1">SMC-Scp complex subunit ScpB</fullName>
    </submittedName>
</protein>
<proteinExistence type="predicted"/>
<evidence type="ECO:0000313" key="1">
    <source>
        <dbReference type="EMBL" id="MBK1866646.1"/>
    </source>
</evidence>
<organism evidence="1 2">
    <name type="scientific">Taklimakanibacter albus</name>
    <dbReference type="NCBI Taxonomy" id="2800327"/>
    <lineage>
        <taxon>Bacteria</taxon>
        <taxon>Pseudomonadati</taxon>
        <taxon>Pseudomonadota</taxon>
        <taxon>Alphaproteobacteria</taxon>
        <taxon>Hyphomicrobiales</taxon>
        <taxon>Aestuariivirgaceae</taxon>
        <taxon>Taklimakanibacter</taxon>
    </lineage>
</organism>
<evidence type="ECO:0000313" key="2">
    <source>
        <dbReference type="Proteomes" id="UP000616151"/>
    </source>
</evidence>